<evidence type="ECO:0000313" key="2">
    <source>
        <dbReference type="EMBL" id="TCL56415.1"/>
    </source>
</evidence>
<dbReference type="RefSeq" id="WP_058965618.1">
    <property type="nucleotide sequence ID" value="NZ_CABKVM010000018.1"/>
</dbReference>
<reference evidence="2 3" key="1">
    <citation type="submission" date="2019-03" db="EMBL/GenBank/DDBJ databases">
        <title>Genomic Encyclopedia of Type Strains, Phase IV (KMG-IV): sequencing the most valuable type-strain genomes for metagenomic binning, comparative biology and taxonomic classification.</title>
        <authorList>
            <person name="Goeker M."/>
        </authorList>
    </citation>
    <scope>NUCLEOTIDE SEQUENCE [LARGE SCALE GENOMIC DNA]</scope>
    <source>
        <strain evidence="2 3">DSM 100451</strain>
    </source>
</reference>
<gene>
    <name evidence="2" type="ORF">EDD77_11381</name>
</gene>
<organism evidence="2 3">
    <name type="scientific">Allofournierella massiliensis</name>
    <dbReference type="NCBI Taxonomy" id="1650663"/>
    <lineage>
        <taxon>Bacteria</taxon>
        <taxon>Bacillati</taxon>
        <taxon>Bacillota</taxon>
        <taxon>Clostridia</taxon>
        <taxon>Eubacteriales</taxon>
        <taxon>Oscillospiraceae</taxon>
        <taxon>Allofournierella</taxon>
    </lineage>
</organism>
<feature type="region of interest" description="Disordered" evidence="1">
    <location>
        <begin position="520"/>
        <end position="559"/>
    </location>
</feature>
<dbReference type="OrthoDB" id="1864099at2"/>
<comment type="caution">
    <text evidence="2">The sequence shown here is derived from an EMBL/GenBank/DDBJ whole genome shotgun (WGS) entry which is preliminary data.</text>
</comment>
<evidence type="ECO:0000256" key="1">
    <source>
        <dbReference type="SAM" id="MobiDB-lite"/>
    </source>
</evidence>
<evidence type="ECO:0000313" key="3">
    <source>
        <dbReference type="Proteomes" id="UP000295184"/>
    </source>
</evidence>
<name>A0A4R1QV26_9FIRM</name>
<dbReference type="STRING" id="1650663.GCA_001486665_02600"/>
<dbReference type="EMBL" id="SLUM01000013">
    <property type="protein sequence ID" value="TCL56415.1"/>
    <property type="molecule type" value="Genomic_DNA"/>
</dbReference>
<feature type="compositionally biased region" description="Basic and acidic residues" evidence="1">
    <location>
        <begin position="525"/>
        <end position="552"/>
    </location>
</feature>
<protein>
    <submittedName>
        <fullName evidence="2">Uncharacterized protein</fullName>
    </submittedName>
</protein>
<dbReference type="AlphaFoldDB" id="A0A4R1QV26"/>
<dbReference type="Proteomes" id="UP000295184">
    <property type="component" value="Unassembled WGS sequence"/>
</dbReference>
<proteinExistence type="predicted"/>
<sequence length="687" mass="75116">MATIYICKCGRQVRKSTNADNTGNRDTENCKGCPYLLPWGPTQWDATRHAMVTDVKGYECRMSPSLDYATYYQGGGEDKCVLHIYSLDYDFLDRVTAWAAKQFPDKEISCSFDRSKIRATEFIGGLYGMSVYPMQNKKGMAAKAALIERFFGPDGHRLDTTPEEEKAIVLAAIEAGKAKASGKEKDMQVYTNQYGTLFAVREHNGSPALMCKAKESEQWVMSGVLAAVKDDAKTIGELQAVLDKAAQKYNWEPVENVPVENPTNAAEDVQQCAPTASDVLLSQSQSVNADAQQGGGDDSENPTYSAVATAAAEETAATPEPLDLASMTVAPVAKTSAATTGADENILVGSGGLTAFDFSALGDLAEQAAEADEQFNLHYGRAQDEYLVSCIYLARIHELTAKAGRYGGGTWTAWYQSKGISEGSARTMVQNGDGFKSASVADLKNLPVLTKKDLNLIARNGVANQVVEAAGEGDSDRIQDILNQLKAVQTERDEARKAKEKAEQERDAARDAQANLSAMANKFSKQRDAAEQRIEDAEHRAEEAERRARAAEEDAAGWKQAGLEMQELVDQRDERIRELESGITVEAAAVDQEEIERRANELSEPLLKIINQRDEQIKQMASGNTVSAQASVLEQYLRTMQTSLLSNAQRAELAFYDVGALDSLARALREFADSIDEIFEDRSEDND</sequence>
<accession>A0A4R1QV26</accession>